<dbReference type="Gene3D" id="1.10.3210.10">
    <property type="entry name" value="Hypothetical protein af1432"/>
    <property type="match status" value="1"/>
</dbReference>
<evidence type="ECO:0000313" key="1">
    <source>
        <dbReference type="EMBL" id="PCS07441.1"/>
    </source>
</evidence>
<sequence>MAYQIAKAAHKNQVDKAGVAYIHHPETVADLVTGDAEKATAYLHDVLEDTSVTADQLREAGIPDEVISAVIILTKQAGQHYFDYLKQVKANQIARVVKIADLTHNSDVARLSSMSEQDRTRLDKYRQALVFLKQV</sequence>
<evidence type="ECO:0008006" key="3">
    <source>
        <dbReference type="Google" id="ProtNLM"/>
    </source>
</evidence>
<proteinExistence type="predicted"/>
<name>A0A2A5S1V7_9LACT</name>
<accession>A0A2A5S1V7</accession>
<reference evidence="1 2" key="1">
    <citation type="submission" date="2014-12" db="EMBL/GenBank/DDBJ databases">
        <title>Draft genome sequences of 10 type strains of Lactococcus.</title>
        <authorList>
            <person name="Sun Z."/>
            <person name="Zhong Z."/>
            <person name="Liu W."/>
            <person name="Zhang W."/>
            <person name="Zhang H."/>
        </authorList>
    </citation>
    <scope>NUCLEOTIDE SEQUENCE [LARGE SCALE GENOMIC DNA]</scope>
    <source>
        <strain evidence="1 2">DSM 20686</strain>
    </source>
</reference>
<evidence type="ECO:0000313" key="2">
    <source>
        <dbReference type="Proteomes" id="UP000242246"/>
    </source>
</evidence>
<keyword evidence="2" id="KW-1185">Reference proteome</keyword>
<dbReference type="STRING" id="1348632.GCA_001591745_00468"/>
<dbReference type="AlphaFoldDB" id="A0A2A5S1V7"/>
<organism evidence="1 2">
    <name type="scientific">Pseudolactococcus plantarum</name>
    <dbReference type="NCBI Taxonomy" id="1365"/>
    <lineage>
        <taxon>Bacteria</taxon>
        <taxon>Bacillati</taxon>
        <taxon>Bacillota</taxon>
        <taxon>Bacilli</taxon>
        <taxon>Lactobacillales</taxon>
        <taxon>Streptococcaceae</taxon>
        <taxon>Pseudolactococcus</taxon>
    </lineage>
</organism>
<dbReference type="EMBL" id="JXJX01000004">
    <property type="protein sequence ID" value="PCS07441.1"/>
    <property type="molecule type" value="Genomic_DNA"/>
</dbReference>
<dbReference type="SUPFAM" id="SSF109604">
    <property type="entry name" value="HD-domain/PDEase-like"/>
    <property type="match status" value="1"/>
</dbReference>
<protein>
    <recommendedName>
        <fullName evidence="3">GTP pyrophosphokinase</fullName>
    </recommendedName>
</protein>
<gene>
    <name evidence="1" type="ORF">RU87_GL001077</name>
</gene>
<dbReference type="Proteomes" id="UP000242246">
    <property type="component" value="Unassembled WGS sequence"/>
</dbReference>
<comment type="caution">
    <text evidence="1">The sequence shown here is derived from an EMBL/GenBank/DDBJ whole genome shotgun (WGS) entry which is preliminary data.</text>
</comment>